<dbReference type="SUPFAM" id="SSF51261">
    <property type="entry name" value="Duplicated hybrid motif"/>
    <property type="match status" value="1"/>
</dbReference>
<dbReference type="PANTHER" id="PTHR21666:SF285">
    <property type="entry name" value="M23 FAMILY METALLOPEPTIDASE"/>
    <property type="match status" value="1"/>
</dbReference>
<dbReference type="Proteomes" id="UP000651668">
    <property type="component" value="Unassembled WGS sequence"/>
</dbReference>
<reference evidence="2" key="2">
    <citation type="submission" date="2020-09" db="EMBL/GenBank/DDBJ databases">
        <authorList>
            <person name="Sun Q."/>
            <person name="Zhou Y."/>
        </authorList>
    </citation>
    <scope>NUCLEOTIDE SEQUENCE</scope>
    <source>
        <strain evidence="2">CGMCC 1.15343</strain>
    </source>
</reference>
<feature type="domain" description="M23ase beta-sheet core" evidence="1">
    <location>
        <begin position="57"/>
        <end position="118"/>
    </location>
</feature>
<dbReference type="InterPro" id="IPR050570">
    <property type="entry name" value="Cell_wall_metabolism_enzyme"/>
</dbReference>
<dbReference type="InterPro" id="IPR016047">
    <property type="entry name" value="M23ase_b-sheet_dom"/>
</dbReference>
<reference evidence="2" key="1">
    <citation type="journal article" date="2014" name="Int. J. Syst. Evol. Microbiol.">
        <title>Complete genome sequence of Corynebacterium casei LMG S-19264T (=DSM 44701T), isolated from a smear-ripened cheese.</title>
        <authorList>
            <consortium name="US DOE Joint Genome Institute (JGI-PGF)"/>
            <person name="Walter F."/>
            <person name="Albersmeier A."/>
            <person name="Kalinowski J."/>
            <person name="Ruckert C."/>
        </authorList>
    </citation>
    <scope>NUCLEOTIDE SEQUENCE</scope>
    <source>
        <strain evidence="2">CGMCC 1.15343</strain>
    </source>
</reference>
<keyword evidence="3" id="KW-1185">Reference proteome</keyword>
<dbReference type="Pfam" id="PF01551">
    <property type="entry name" value="Peptidase_M23"/>
    <property type="match status" value="1"/>
</dbReference>
<dbReference type="CDD" id="cd12797">
    <property type="entry name" value="M23_peptidase"/>
    <property type="match status" value="1"/>
</dbReference>
<name>A0A916UJT0_9SPHI</name>
<evidence type="ECO:0000259" key="1">
    <source>
        <dbReference type="Pfam" id="PF01551"/>
    </source>
</evidence>
<sequence length="571" mass="63174">MYRPILFLFLYFALLPTANSQLLISNNKYPLVDFRPPLSISPPALSGSFGELRSNHFHSGIDLRTNQREGFPVYAIADGYISRIRIQSSGFGNALYINHPNGYTSVYGHLQRYNAKLSAKAKAVQYEKKSFDIDEFPAADLIPVYKGEIIAYSGNTGSSGGPHLHFETRDTKTEATINPQLFGIEVPDQVKPVISAMYAYRLDGQPFSEFTPKIPIPLSGAAGAYRVASPLSLSGEIGFGIVTTDRHTGLSGTNGVYSIMLEIDGRRVYTSALERFSFENSKAINSHIDYPTYLNTKRSIQKSFVDPGNPLQIYTNLENRGRISFNDGLLHDLKYTVTDVRGNTSTITFQVQASATPSTSSPRPMKGILFPYNQVNEFKTDSVFVQIQPGNLYNDLDFVYKAGAQRVARGYSAVHQVHNRLTPLHTGFDLWIKPMADLGELQSKALIVSTSGASQGGKFEDGFVKAKPRTFGSFYIAVDTLPPTITPVNISEGKNMRGVGRMTFKIRDNLSGIKSFNGYIDGRWVLMEFDAKTATLSHSFDGTLSNGKHNLALIVVDMKENSKTLTLSFYK</sequence>
<accession>A0A916UJT0</accession>
<dbReference type="PANTHER" id="PTHR21666">
    <property type="entry name" value="PEPTIDASE-RELATED"/>
    <property type="match status" value="1"/>
</dbReference>
<organism evidence="2 3">
    <name type="scientific">Pedobacter quisquiliarum</name>
    <dbReference type="NCBI Taxonomy" id="1834438"/>
    <lineage>
        <taxon>Bacteria</taxon>
        <taxon>Pseudomonadati</taxon>
        <taxon>Bacteroidota</taxon>
        <taxon>Sphingobacteriia</taxon>
        <taxon>Sphingobacteriales</taxon>
        <taxon>Sphingobacteriaceae</taxon>
        <taxon>Pedobacter</taxon>
    </lineage>
</organism>
<dbReference type="GO" id="GO:0004222">
    <property type="term" value="F:metalloendopeptidase activity"/>
    <property type="evidence" value="ECO:0007669"/>
    <property type="project" value="TreeGrafter"/>
</dbReference>
<dbReference type="InterPro" id="IPR011055">
    <property type="entry name" value="Dup_hybrid_motif"/>
</dbReference>
<comment type="caution">
    <text evidence="2">The sequence shown here is derived from an EMBL/GenBank/DDBJ whole genome shotgun (WGS) entry which is preliminary data.</text>
</comment>
<dbReference type="EMBL" id="BMIL01000012">
    <property type="protein sequence ID" value="GGC74932.1"/>
    <property type="molecule type" value="Genomic_DNA"/>
</dbReference>
<evidence type="ECO:0000313" key="3">
    <source>
        <dbReference type="Proteomes" id="UP000651668"/>
    </source>
</evidence>
<gene>
    <name evidence="2" type="ORF">GCM10011387_30790</name>
</gene>
<protein>
    <submittedName>
        <fullName evidence="2">Peptidase M23</fullName>
    </submittedName>
</protein>
<dbReference type="AlphaFoldDB" id="A0A916UJT0"/>
<dbReference type="RefSeq" id="WP_188627831.1">
    <property type="nucleotide sequence ID" value="NZ_BMIL01000012.1"/>
</dbReference>
<proteinExistence type="predicted"/>
<dbReference type="Gene3D" id="2.70.70.10">
    <property type="entry name" value="Glucose Permease (Domain IIA)"/>
    <property type="match status" value="1"/>
</dbReference>
<evidence type="ECO:0000313" key="2">
    <source>
        <dbReference type="EMBL" id="GGC74932.1"/>
    </source>
</evidence>